<feature type="compositionally biased region" description="Low complexity" evidence="1">
    <location>
        <begin position="353"/>
        <end position="370"/>
    </location>
</feature>
<feature type="compositionally biased region" description="Polar residues" evidence="1">
    <location>
        <begin position="224"/>
        <end position="238"/>
    </location>
</feature>
<feature type="region of interest" description="Disordered" evidence="1">
    <location>
        <begin position="224"/>
        <end position="287"/>
    </location>
</feature>
<keyword evidence="3" id="KW-1185">Reference proteome</keyword>
<proteinExistence type="predicted"/>
<feature type="compositionally biased region" description="Polar residues" evidence="1">
    <location>
        <begin position="248"/>
        <end position="258"/>
    </location>
</feature>
<dbReference type="InterPro" id="IPR036273">
    <property type="entry name" value="CRAL/TRIO_N_dom_sf"/>
</dbReference>
<reference evidence="2 3" key="1">
    <citation type="submission" date="2021-06" db="EMBL/GenBank/DDBJ databases">
        <title>A haploid diamondback moth (Plutella xylostella L.) genome assembly resolves 31 chromosomes and identifies a diamide resistance mutation.</title>
        <authorList>
            <person name="Ward C.M."/>
            <person name="Perry K.D."/>
            <person name="Baker G."/>
            <person name="Powis K."/>
            <person name="Heckel D.G."/>
            <person name="Baxter S.W."/>
        </authorList>
    </citation>
    <scope>NUCLEOTIDE SEQUENCE [LARGE SCALE GENOMIC DNA]</scope>
    <source>
        <strain evidence="2 3">LV</strain>
        <tissue evidence="2">Single pupa</tissue>
    </source>
</reference>
<evidence type="ECO:0000313" key="2">
    <source>
        <dbReference type="EMBL" id="KAG7313390.1"/>
    </source>
</evidence>
<dbReference type="Proteomes" id="UP000823941">
    <property type="component" value="Chromosome 1"/>
</dbReference>
<feature type="compositionally biased region" description="Polar residues" evidence="1">
    <location>
        <begin position="331"/>
        <end position="342"/>
    </location>
</feature>
<feature type="compositionally biased region" description="Polar residues" evidence="1">
    <location>
        <begin position="396"/>
        <end position="407"/>
    </location>
</feature>
<evidence type="ECO:0000313" key="3">
    <source>
        <dbReference type="Proteomes" id="UP000823941"/>
    </source>
</evidence>
<dbReference type="EMBL" id="JAHIBW010000001">
    <property type="protein sequence ID" value="KAG7313390.1"/>
    <property type="molecule type" value="Genomic_DNA"/>
</dbReference>
<feature type="compositionally biased region" description="Polar residues" evidence="1">
    <location>
        <begin position="273"/>
        <end position="287"/>
    </location>
</feature>
<organism evidence="2 3">
    <name type="scientific">Plutella xylostella</name>
    <name type="common">Diamondback moth</name>
    <name type="synonym">Plutella maculipennis</name>
    <dbReference type="NCBI Taxonomy" id="51655"/>
    <lineage>
        <taxon>Eukaryota</taxon>
        <taxon>Metazoa</taxon>
        <taxon>Ecdysozoa</taxon>
        <taxon>Arthropoda</taxon>
        <taxon>Hexapoda</taxon>
        <taxon>Insecta</taxon>
        <taxon>Pterygota</taxon>
        <taxon>Neoptera</taxon>
        <taxon>Endopterygota</taxon>
        <taxon>Lepidoptera</taxon>
        <taxon>Glossata</taxon>
        <taxon>Ditrysia</taxon>
        <taxon>Yponomeutoidea</taxon>
        <taxon>Plutellidae</taxon>
        <taxon>Plutella</taxon>
    </lineage>
</organism>
<feature type="compositionally biased region" description="Polar residues" evidence="1">
    <location>
        <begin position="311"/>
        <end position="322"/>
    </location>
</feature>
<feature type="compositionally biased region" description="Low complexity" evidence="1">
    <location>
        <begin position="410"/>
        <end position="454"/>
    </location>
</feature>
<accession>A0ABQ7R7V7</accession>
<feature type="compositionally biased region" description="Pro residues" evidence="1">
    <location>
        <begin position="497"/>
        <end position="510"/>
    </location>
</feature>
<evidence type="ECO:0000256" key="1">
    <source>
        <dbReference type="SAM" id="MobiDB-lite"/>
    </source>
</evidence>
<comment type="caution">
    <text evidence="2">The sequence shown here is derived from an EMBL/GenBank/DDBJ whole genome shotgun (WGS) entry which is preliminary data.</text>
</comment>
<protein>
    <submittedName>
        <fullName evidence="2">Uncharacterized protein</fullName>
    </submittedName>
</protein>
<name>A0ABQ7R7V7_PLUXY</name>
<feature type="region of interest" description="Disordered" evidence="1">
    <location>
        <begin position="303"/>
        <end position="518"/>
    </location>
</feature>
<dbReference type="SUPFAM" id="SSF46938">
    <property type="entry name" value="CRAL/TRIO N-terminal domain"/>
    <property type="match status" value="1"/>
</dbReference>
<gene>
    <name evidence="2" type="ORF">JYU34_000508</name>
</gene>
<sequence>MEERSRHRRVNLLARLVKEFRDPTTLHRVAVARTSPLPVASHSGVDPPGWSTFSNFSERDNETPYAVPVVHNMRNRLNNLYQRWRDRTRNLVIEFMKPTDSELSYARRAEESQGTQYSHDALLRTSEIRRRFENGFNKLYNWVLIFGQRCYDYVAPTTSSVNVSPPLAITHQPLCPKPELVKIAKRKSHTHFTLAKPESIYEVQNICNVTEPKFYPKPFISEEPSLSTPVTRSYASPTRSPPHAGSRRATSMFYTSRPNPKGVVKVYPKKSRLSSQPQRSMSGVTPQMSQLVNERRMFLSPSVRRKPSAFASKSTLQSTLTPRPQPHMLRTSRSPYGSQSCLPTPGFDIQDTSPHILPSPSSIYYPSPLLNQSHSKRSPLQTKPTPRMTVPAPIPSVSTNSDYSYQQFYPERPSSSMRRPMSVSVESSIAESSFDTDSFSSKRSSSLRSASLDSPPYPFEQLMAIPEESAGSSVMSGVPVRGSRSDPTPLPRARLSPAPPPPPPAPPGPSTPSRLSRPSVADLPSLIISALPNLSMLEVAIRQIKNELLSQNAASVPSTGIHSLKSATKGFSGEAKLQTTSEESAIPDINVGSLAGLPTRSIHHVSPTSKAPPNSCGRIPVPAVRGVSEDSPGRAAGDQQRQDQALAALRSWMEQNPKFTAMRMGKCQLPPPVLRTKKFSVPMAQEAIERYILLRQSWGIAFNQLDYKLPS</sequence>